<dbReference type="Proteomes" id="UP000093100">
    <property type="component" value="Unassembled WGS sequence"/>
</dbReference>
<reference evidence="1 2" key="1">
    <citation type="journal article" date="2016" name="Genome Biol. Evol.">
        <title>Comparative Genomics of Campylobacter fetus from Reptiles and Mammals Reveals Divergent Evolution in Host-Associated Lineages.</title>
        <authorList>
            <person name="Gilbert M.J."/>
            <person name="Miller W.G."/>
            <person name="Yee E."/>
            <person name="Zomer A.L."/>
            <person name="van der Graaf-van Bloois L."/>
            <person name="Fitzgerald C."/>
            <person name="Forbes K.J."/>
            <person name="Meric G."/>
            <person name="Sheppard S.K."/>
            <person name="Wagenaar J.A."/>
            <person name="Duim B."/>
        </authorList>
    </citation>
    <scope>NUCLEOTIDE SEQUENCE [LARGE SCALE GENOMIC DNA]</scope>
    <source>
        <strain evidence="1 2">12S02225-3</strain>
    </source>
</reference>
<proteinExistence type="predicted"/>
<gene>
    <name evidence="1" type="ORF">CFT12S02225_07625</name>
</gene>
<name>A0AAX0H9K6_CAMFE</name>
<dbReference type="EMBL" id="LFLK01000008">
    <property type="protein sequence ID" value="OCR90230.1"/>
    <property type="molecule type" value="Genomic_DNA"/>
</dbReference>
<dbReference type="InterPro" id="IPR035069">
    <property type="entry name" value="TTHA1013/TTHA0281-like"/>
</dbReference>
<dbReference type="Gene3D" id="3.30.160.250">
    <property type="match status" value="1"/>
</dbReference>
<evidence type="ECO:0008006" key="3">
    <source>
        <dbReference type="Google" id="ProtNLM"/>
    </source>
</evidence>
<dbReference type="CDD" id="cd22231">
    <property type="entry name" value="RHH_NikR_HicB-like"/>
    <property type="match status" value="1"/>
</dbReference>
<evidence type="ECO:0000313" key="2">
    <source>
        <dbReference type="Proteomes" id="UP000093100"/>
    </source>
</evidence>
<dbReference type="SUPFAM" id="SSF143100">
    <property type="entry name" value="TTHA1013/TTHA0281-like"/>
    <property type="match status" value="1"/>
</dbReference>
<sequence>MKDLNYYLNLPYTISIKKLNDGDYLAEYSDINLTKNNLIAGWGKDEIEAINDLKDAFACYVEGALKDGDLIPEPLVEDKKVRINITLPKSLIESIDKITKNRSQFLAESANLRLSSL</sequence>
<dbReference type="AlphaFoldDB" id="A0AAX0H9K6"/>
<accession>A0AAX0H9K6</accession>
<protein>
    <recommendedName>
        <fullName evidence="3">Type II toxin-antitoxin system HicB family antitoxin</fullName>
    </recommendedName>
</protein>
<dbReference type="RefSeq" id="WP_065841134.1">
    <property type="nucleotide sequence ID" value="NZ_JAAOXI010000010.1"/>
</dbReference>
<evidence type="ECO:0000313" key="1">
    <source>
        <dbReference type="EMBL" id="OCR90230.1"/>
    </source>
</evidence>
<comment type="caution">
    <text evidence="1">The sequence shown here is derived from an EMBL/GenBank/DDBJ whole genome shotgun (WGS) entry which is preliminary data.</text>
</comment>
<organism evidence="1 2">
    <name type="scientific">Campylobacter fetus subsp. testudinum</name>
    <dbReference type="NCBI Taxonomy" id="1507806"/>
    <lineage>
        <taxon>Bacteria</taxon>
        <taxon>Pseudomonadati</taxon>
        <taxon>Campylobacterota</taxon>
        <taxon>Epsilonproteobacteria</taxon>
        <taxon>Campylobacterales</taxon>
        <taxon>Campylobacteraceae</taxon>
        <taxon>Campylobacter</taxon>
    </lineage>
</organism>